<comment type="caution">
    <text evidence="1">The sequence shown here is derived from an EMBL/GenBank/DDBJ whole genome shotgun (WGS) entry which is preliminary data.</text>
</comment>
<dbReference type="Pfam" id="PF03692">
    <property type="entry name" value="CxxCxxCC"/>
    <property type="match status" value="1"/>
</dbReference>
<reference evidence="1 2" key="1">
    <citation type="submission" date="2016-04" db="EMBL/GenBank/DDBJ databases">
        <title>Draft genome sequence of freshwater magnetotactic bacteria Magnetospirillum marisnigri SP-1 and Magnetospirillum moscoviense BB-1.</title>
        <authorList>
            <person name="Koziaeva V."/>
            <person name="Dziuba M.V."/>
            <person name="Ivanov T.M."/>
            <person name="Kuznetsov B."/>
            <person name="Grouzdev D.S."/>
        </authorList>
    </citation>
    <scope>NUCLEOTIDE SEQUENCE [LARGE SCALE GENOMIC DNA]</scope>
    <source>
        <strain evidence="1 2">BB-1</strain>
    </source>
</reference>
<evidence type="ECO:0000313" key="1">
    <source>
        <dbReference type="EMBL" id="OAN47934.1"/>
    </source>
</evidence>
<proteinExistence type="predicted"/>
<dbReference type="EMBL" id="LWQU01000163">
    <property type="protein sequence ID" value="OAN47934.1"/>
    <property type="molecule type" value="Genomic_DNA"/>
</dbReference>
<keyword evidence="2" id="KW-1185">Reference proteome</keyword>
<evidence type="ECO:0008006" key="3">
    <source>
        <dbReference type="Google" id="ProtNLM"/>
    </source>
</evidence>
<organism evidence="1 2">
    <name type="scientific">Magnetospirillum moscoviense</name>
    <dbReference type="NCBI Taxonomy" id="1437059"/>
    <lineage>
        <taxon>Bacteria</taxon>
        <taxon>Pseudomonadati</taxon>
        <taxon>Pseudomonadota</taxon>
        <taxon>Alphaproteobacteria</taxon>
        <taxon>Rhodospirillales</taxon>
        <taxon>Rhodospirillaceae</taxon>
        <taxon>Magnetospirillum</taxon>
    </lineage>
</organism>
<gene>
    <name evidence="1" type="ORF">A6A05_03675</name>
</gene>
<dbReference type="RefSeq" id="WP_082911006.1">
    <property type="nucleotide sequence ID" value="NZ_LWQU01000163.1"/>
</dbReference>
<dbReference type="AlphaFoldDB" id="A0A178MIV4"/>
<dbReference type="PANTHER" id="PTHR35866:SF1">
    <property type="entry name" value="YKGJ FAMILY CYSTEINE CLUSTER PROTEIN"/>
    <property type="match status" value="1"/>
</dbReference>
<evidence type="ECO:0000313" key="2">
    <source>
        <dbReference type="Proteomes" id="UP000078543"/>
    </source>
</evidence>
<name>A0A178MIV4_9PROT</name>
<dbReference type="Proteomes" id="UP000078543">
    <property type="component" value="Unassembled WGS sequence"/>
</dbReference>
<dbReference type="PANTHER" id="PTHR35866">
    <property type="entry name" value="PUTATIVE-RELATED"/>
    <property type="match status" value="1"/>
</dbReference>
<accession>A0A178MIV4</accession>
<protein>
    <recommendedName>
        <fullName evidence="3">Fe-S oxidoreductase</fullName>
    </recommendedName>
</protein>
<dbReference type="OrthoDB" id="259086at2"/>
<sequence>MTNNPRTSEDDELDEMDIEASRLAASSRDEQVEMYASFPVQPVKLTADDSFSFSCHKGVSCWNRCCQGADITLTPNCILRLSKHLGIRPTEFLLTYTLPDLHPKADLPVAKLKMGDDGRGACAFSTPDGCSVYESRPATCRYYPLGMVSMKMKDMEGKEDFFFLVKEDHCQGHCESKTQNVGQFRTEQGVEEFDRVNRGWIDILMKMASWKVMGGPGGKAPTAQLKKMFFMATTDVDSFRRFVLGTKFLESYDVAPEAVELIKTSDDALLQLAFDWMKNVLFNEPTILLKEQVLQQAIAKARTDLGAS</sequence>
<dbReference type="InterPro" id="IPR005358">
    <property type="entry name" value="Puta_zinc/iron-chelating_dom"/>
</dbReference>
<dbReference type="STRING" id="1437059.A6A05_03675"/>